<gene>
    <name evidence="3" type="ORF">ACFQRF_18000</name>
</gene>
<dbReference type="Proteomes" id="UP001596540">
    <property type="component" value="Unassembled WGS sequence"/>
</dbReference>
<protein>
    <submittedName>
        <fullName evidence="3">Histidine triad nucleotide-binding protein</fullName>
    </submittedName>
</protein>
<evidence type="ECO:0000256" key="1">
    <source>
        <dbReference type="PROSITE-ProRule" id="PRU00464"/>
    </source>
</evidence>
<sequence>MREPDCLFCKIAAGEVPAEIVREGERTVAFRDINPQAPTHVLIIPRDHFPDAATAGRARQGLLDEIAAEAEEIARADGVAGNGYRLVFNTGTGAGQTVFHLHGHLLAGRGLEWPPG</sequence>
<dbReference type="RefSeq" id="WP_379872391.1">
    <property type="nucleotide sequence ID" value="NZ_JBHTBH010000008.1"/>
</dbReference>
<keyword evidence="4" id="KW-1185">Reference proteome</keyword>
<dbReference type="Pfam" id="PF01230">
    <property type="entry name" value="HIT"/>
    <property type="match status" value="1"/>
</dbReference>
<dbReference type="InterPro" id="IPR036265">
    <property type="entry name" value="HIT-like_sf"/>
</dbReference>
<comment type="caution">
    <text evidence="3">The sequence shown here is derived from an EMBL/GenBank/DDBJ whole genome shotgun (WGS) entry which is preliminary data.</text>
</comment>
<dbReference type="PRINTS" id="PR00332">
    <property type="entry name" value="HISTRIAD"/>
</dbReference>
<organism evidence="3 4">
    <name type="scientific">Marinactinospora rubrisoli</name>
    <dbReference type="NCBI Taxonomy" id="2715399"/>
    <lineage>
        <taxon>Bacteria</taxon>
        <taxon>Bacillati</taxon>
        <taxon>Actinomycetota</taxon>
        <taxon>Actinomycetes</taxon>
        <taxon>Streptosporangiales</taxon>
        <taxon>Nocardiopsidaceae</taxon>
        <taxon>Marinactinospora</taxon>
    </lineage>
</organism>
<dbReference type="InterPro" id="IPR001310">
    <property type="entry name" value="Histidine_triad_HIT"/>
</dbReference>
<name>A0ABW2KKE6_9ACTN</name>
<dbReference type="EMBL" id="JBHTBH010000008">
    <property type="protein sequence ID" value="MFC7329627.1"/>
    <property type="molecule type" value="Genomic_DNA"/>
</dbReference>
<feature type="short sequence motif" description="Histidine triad motif" evidence="1">
    <location>
        <begin position="100"/>
        <end position="104"/>
    </location>
</feature>
<dbReference type="CDD" id="cd01276">
    <property type="entry name" value="PKCI_related"/>
    <property type="match status" value="1"/>
</dbReference>
<reference evidence="4" key="1">
    <citation type="journal article" date="2019" name="Int. J. Syst. Evol. Microbiol.">
        <title>The Global Catalogue of Microorganisms (GCM) 10K type strain sequencing project: providing services to taxonomists for standard genome sequencing and annotation.</title>
        <authorList>
            <consortium name="The Broad Institute Genomics Platform"/>
            <consortium name="The Broad Institute Genome Sequencing Center for Infectious Disease"/>
            <person name="Wu L."/>
            <person name="Ma J."/>
        </authorList>
    </citation>
    <scope>NUCLEOTIDE SEQUENCE [LARGE SCALE GENOMIC DNA]</scope>
    <source>
        <strain evidence="4">CGMCC 4.7382</strain>
    </source>
</reference>
<proteinExistence type="predicted"/>
<accession>A0ABW2KKE6</accession>
<evidence type="ECO:0000313" key="4">
    <source>
        <dbReference type="Proteomes" id="UP001596540"/>
    </source>
</evidence>
<dbReference type="PANTHER" id="PTHR23089">
    <property type="entry name" value="HISTIDINE TRIAD HIT PROTEIN"/>
    <property type="match status" value="1"/>
</dbReference>
<dbReference type="InterPro" id="IPR011146">
    <property type="entry name" value="HIT-like"/>
</dbReference>
<evidence type="ECO:0000259" key="2">
    <source>
        <dbReference type="PROSITE" id="PS51084"/>
    </source>
</evidence>
<dbReference type="PROSITE" id="PS51084">
    <property type="entry name" value="HIT_2"/>
    <property type="match status" value="1"/>
</dbReference>
<feature type="domain" description="HIT" evidence="2">
    <location>
        <begin position="7"/>
        <end position="116"/>
    </location>
</feature>
<dbReference type="Gene3D" id="3.30.428.10">
    <property type="entry name" value="HIT-like"/>
    <property type="match status" value="1"/>
</dbReference>
<evidence type="ECO:0000313" key="3">
    <source>
        <dbReference type="EMBL" id="MFC7329627.1"/>
    </source>
</evidence>
<dbReference type="SUPFAM" id="SSF54197">
    <property type="entry name" value="HIT-like"/>
    <property type="match status" value="1"/>
</dbReference>